<evidence type="ECO:0000256" key="2">
    <source>
        <dbReference type="ARBA" id="ARBA00004389"/>
    </source>
</evidence>
<evidence type="ECO:0000256" key="8">
    <source>
        <dbReference type="ARBA" id="ARBA00022919"/>
    </source>
</evidence>
<dbReference type="EC" id="4.1.2.27" evidence="14"/>
<dbReference type="GeneID" id="38777499"/>
<evidence type="ECO:0000313" key="18">
    <source>
        <dbReference type="EMBL" id="GBE80582.1"/>
    </source>
</evidence>
<dbReference type="EMBL" id="BFAD01000003">
    <property type="protein sequence ID" value="GBE80582.1"/>
    <property type="molecule type" value="Genomic_DNA"/>
</dbReference>
<dbReference type="STRING" id="139825.A0A401GEH1"/>
<evidence type="ECO:0000256" key="7">
    <source>
        <dbReference type="ARBA" id="ARBA00022898"/>
    </source>
</evidence>
<keyword evidence="6" id="KW-0256">Endoplasmic reticulum</keyword>
<evidence type="ECO:0000256" key="10">
    <source>
        <dbReference type="ARBA" id="ARBA00023098"/>
    </source>
</evidence>
<evidence type="ECO:0000256" key="12">
    <source>
        <dbReference type="ARBA" id="ARBA00023239"/>
    </source>
</evidence>
<evidence type="ECO:0000256" key="14">
    <source>
        <dbReference type="ARBA" id="ARBA00038965"/>
    </source>
</evidence>
<dbReference type="AlphaFoldDB" id="A0A401GEH1"/>
<dbReference type="RefSeq" id="XP_027611495.1">
    <property type="nucleotide sequence ID" value="XM_027755694.1"/>
</dbReference>
<dbReference type="InParanoid" id="A0A401GEH1"/>
<dbReference type="GO" id="GO:0019752">
    <property type="term" value="P:carboxylic acid metabolic process"/>
    <property type="evidence" value="ECO:0007669"/>
    <property type="project" value="InterPro"/>
</dbReference>
<keyword evidence="9" id="KW-1133">Transmembrane helix</keyword>
<keyword evidence="12 17" id="KW-0456">Lyase</keyword>
<feature type="modified residue" description="N6-(pyridoxal phosphate)lysine" evidence="16">
    <location>
        <position position="356"/>
    </location>
</feature>
<comment type="pathway">
    <text evidence="3">Lipid metabolism; sphingolipid metabolism.</text>
</comment>
<reference evidence="18 19" key="1">
    <citation type="journal article" date="2018" name="Sci. Rep.">
        <title>Genome sequence of the cauliflower mushroom Sparassis crispa (Hanabiratake) and its association with beneficial usage.</title>
        <authorList>
            <person name="Kiyama R."/>
            <person name="Furutani Y."/>
            <person name="Kawaguchi K."/>
            <person name="Nakanishi T."/>
        </authorList>
    </citation>
    <scope>NUCLEOTIDE SEQUENCE [LARGE SCALE GENOMIC DNA]</scope>
</reference>
<dbReference type="Pfam" id="PF00282">
    <property type="entry name" value="Pyridoxal_deC"/>
    <property type="match status" value="1"/>
</dbReference>
<evidence type="ECO:0000256" key="5">
    <source>
        <dbReference type="ARBA" id="ARBA00022692"/>
    </source>
</evidence>
<dbReference type="FunFam" id="3.40.640.10:FF:000020">
    <property type="entry name" value="sphingosine-1-phosphate lyase 1"/>
    <property type="match status" value="1"/>
</dbReference>
<dbReference type="PANTHER" id="PTHR42735:SF6">
    <property type="entry name" value="SPHINGOSINE-1-PHOSPHATE LYASE 1"/>
    <property type="match status" value="1"/>
</dbReference>
<evidence type="ECO:0000256" key="11">
    <source>
        <dbReference type="ARBA" id="ARBA00023136"/>
    </source>
</evidence>
<dbReference type="GO" id="GO:0030170">
    <property type="term" value="F:pyridoxal phosphate binding"/>
    <property type="evidence" value="ECO:0007669"/>
    <property type="project" value="InterPro"/>
</dbReference>
<evidence type="ECO:0000256" key="17">
    <source>
        <dbReference type="RuleBase" id="RU000382"/>
    </source>
</evidence>
<dbReference type="Proteomes" id="UP000287166">
    <property type="component" value="Unassembled WGS sequence"/>
</dbReference>
<dbReference type="GO" id="GO:0030149">
    <property type="term" value="P:sphingolipid catabolic process"/>
    <property type="evidence" value="ECO:0007669"/>
    <property type="project" value="TreeGrafter"/>
</dbReference>
<evidence type="ECO:0000256" key="3">
    <source>
        <dbReference type="ARBA" id="ARBA00004760"/>
    </source>
</evidence>
<comment type="cofactor">
    <cofactor evidence="1 16 17">
        <name>pyridoxal 5'-phosphate</name>
        <dbReference type="ChEBI" id="CHEBI:597326"/>
    </cofactor>
</comment>
<dbReference type="Gene3D" id="3.40.640.10">
    <property type="entry name" value="Type I PLP-dependent aspartate aminotransferase-like (Major domain)"/>
    <property type="match status" value="1"/>
</dbReference>
<dbReference type="InterPro" id="IPR002129">
    <property type="entry name" value="PyrdxlP-dep_de-COase"/>
</dbReference>
<evidence type="ECO:0000256" key="16">
    <source>
        <dbReference type="PIRSR" id="PIRSR602129-50"/>
    </source>
</evidence>
<evidence type="ECO:0000256" key="4">
    <source>
        <dbReference type="ARBA" id="ARBA00004991"/>
    </source>
</evidence>
<accession>A0A401GEH1</accession>
<dbReference type="InterPro" id="IPR015424">
    <property type="entry name" value="PyrdxlP-dep_Trfase"/>
</dbReference>
<comment type="pathway">
    <text evidence="4">Sphingolipid metabolism.</text>
</comment>
<dbReference type="GO" id="GO:0008117">
    <property type="term" value="F:sphinganine-1-phosphate aldolase activity"/>
    <property type="evidence" value="ECO:0007669"/>
    <property type="project" value="UniProtKB-EC"/>
</dbReference>
<organism evidence="18 19">
    <name type="scientific">Sparassis crispa</name>
    <dbReference type="NCBI Taxonomy" id="139825"/>
    <lineage>
        <taxon>Eukaryota</taxon>
        <taxon>Fungi</taxon>
        <taxon>Dikarya</taxon>
        <taxon>Basidiomycota</taxon>
        <taxon>Agaricomycotina</taxon>
        <taxon>Agaricomycetes</taxon>
        <taxon>Polyporales</taxon>
        <taxon>Sparassidaceae</taxon>
        <taxon>Sparassis</taxon>
    </lineage>
</organism>
<name>A0A401GEH1_9APHY</name>
<keyword evidence="11" id="KW-0472">Membrane</keyword>
<evidence type="ECO:0000256" key="15">
    <source>
        <dbReference type="ARBA" id="ARBA00042568"/>
    </source>
</evidence>
<dbReference type="Gene3D" id="3.90.1150.10">
    <property type="entry name" value="Aspartate Aminotransferase, domain 1"/>
    <property type="match status" value="1"/>
</dbReference>
<proteinExistence type="inferred from homology"/>
<dbReference type="SUPFAM" id="SSF53383">
    <property type="entry name" value="PLP-dependent transferases"/>
    <property type="match status" value="1"/>
</dbReference>
<dbReference type="InterPro" id="IPR050477">
    <property type="entry name" value="GrpII_AminoAcid_Decarb"/>
</dbReference>
<dbReference type="InterPro" id="IPR015422">
    <property type="entry name" value="PyrdxlP-dep_Trfase_small"/>
</dbReference>
<dbReference type="InterPro" id="IPR015421">
    <property type="entry name" value="PyrdxlP-dep_Trfase_major"/>
</dbReference>
<gene>
    <name evidence="18" type="ORF">SCP_0302970</name>
</gene>
<evidence type="ECO:0000256" key="6">
    <source>
        <dbReference type="ARBA" id="ARBA00022824"/>
    </source>
</evidence>
<dbReference type="OrthoDB" id="10254570at2759"/>
<sequence>MDPHTADTVRQAVNIARSKAQVLYTTANDPSLNHLKNAVIAYLLLRYALKLERHLFARGPIQTVKDVLSWVSLQVILLVLRLPPGRNKVERELGQVKETIEKSLVPQGPGVVRHLALPATGQSPEWIIAEMTKMDEEAHHADWAAGKVSGAVYHGGQDINRVILSAIEHYSFSNPLHPDVFPAVRKMEAEIVSMCLNMYNNPNGAGATTSGGTESIIMAVKTYRDWARATKGITEPEIVVPISAHAAFDKGANYMGIKVHTIPVHPVTRKVQIHRVAWAINPNTIMIAGSAINFPDGCQDDIVALAKLAKKHKIGLHVDCCLGGFIMPFLEEAGFPVEPFDFRVDGVTSISCDTHKYGFAPKGNSVIMYRNAELRRHQYYVNPDWVGGVYASPSIAGSRPGSLIAGTWAALHYVGHSGYVQSCRDIVSTAKDIAYRITTEIPELYVLGSPPASVVAFSSTIPTLNILEVGDKMSKKGWHLNALSNPAALHIACTRPTVGHVDNLIDDLKDAIRQAKGSPSGKGTMVTLYGLGTSSAVGPAMVGRVATLFIDTLYKA</sequence>
<comment type="subcellular location">
    <subcellularLocation>
        <location evidence="2">Endoplasmic reticulum membrane</location>
        <topology evidence="2">Single-pass membrane protein</topology>
    </subcellularLocation>
</comment>
<evidence type="ECO:0000313" key="19">
    <source>
        <dbReference type="Proteomes" id="UP000287166"/>
    </source>
</evidence>
<keyword evidence="19" id="KW-1185">Reference proteome</keyword>
<evidence type="ECO:0000256" key="13">
    <source>
        <dbReference type="ARBA" id="ARBA00038302"/>
    </source>
</evidence>
<comment type="similarity">
    <text evidence="13">Belongs to the group II decarboxylase family. Sphingosine-1-phosphate lyase subfamily.</text>
</comment>
<protein>
    <recommendedName>
        <fullName evidence="14">sphinganine-1-phosphate aldolase</fullName>
        <ecNumber evidence="14">4.1.2.27</ecNumber>
    </recommendedName>
    <alternativeName>
        <fullName evidence="15">Sphingosine-1-phosphate aldolase</fullName>
    </alternativeName>
</protein>
<keyword evidence="8" id="KW-0746">Sphingolipid metabolism</keyword>
<comment type="caution">
    <text evidence="18">The sequence shown here is derived from an EMBL/GenBank/DDBJ whole genome shotgun (WGS) entry which is preliminary data.</text>
</comment>
<evidence type="ECO:0000256" key="9">
    <source>
        <dbReference type="ARBA" id="ARBA00022989"/>
    </source>
</evidence>
<dbReference type="PANTHER" id="PTHR42735">
    <property type="match status" value="1"/>
</dbReference>
<evidence type="ECO:0000256" key="1">
    <source>
        <dbReference type="ARBA" id="ARBA00001933"/>
    </source>
</evidence>
<dbReference type="GO" id="GO:0005789">
    <property type="term" value="C:endoplasmic reticulum membrane"/>
    <property type="evidence" value="ECO:0007669"/>
    <property type="project" value="UniProtKB-SubCell"/>
</dbReference>
<keyword evidence="7 16" id="KW-0663">Pyridoxal phosphate</keyword>
<keyword evidence="10" id="KW-0443">Lipid metabolism</keyword>
<keyword evidence="5" id="KW-0812">Transmembrane</keyword>
<dbReference type="Gene3D" id="6.10.140.2150">
    <property type="match status" value="1"/>
</dbReference>